<gene>
    <name evidence="2" type="ORF">PYX00_008668</name>
</gene>
<feature type="compositionally biased region" description="Basic and acidic residues" evidence="1">
    <location>
        <begin position="737"/>
        <end position="755"/>
    </location>
</feature>
<sequence>MSRQMGKTSQECASDASENSKSKNIKTMKLKADQLPSGLLSSAGKLKGQTIIHQKGGTYVILSQPPQVPRQKIATTKGQTPGKLVILTNQLGEQKIITTSGLQQSKFKIDPQKMVVATSSDPSEVTGSSNILSVGKTQPVIKMVPDGKGGVMKQLTVSPKKVLVGGTKVLVSGPGTTFATQGNTIQKIALTGGNNLTGDYRLIENYKGSGKTVLIQGSSNTSAGVLKTGAVVQRQESIQGTPNILNVKKKPKILMRATPTQNEYVVHSEIATVDSPTYVMKRRGADGKFSTQKIIRRPDMNTPKAKASTGGSKTFILSPESPVQKGESLIIKTNHEPARNKIIRLTQKVPEVKHKFAPKIIQKSAEGFVTTDNSIIAAAEPEEQDVKNETTTQIIQVAQNQAQQPILQTQVMAMPGPIGSDGNQTYVLVSVDEHGVVQPVDNSLITYDTTGQTESVFMNPGSNNNVIVINQQTNEEAKPVFSNGSQDILAEALANTNVLEGSMNNEMEVMPSILLPPSIPSSVVQETSITLQKPIMTPLEMPTSVAPDTSGLEPPPLPPTPTEEDVLMEDQEGDMQTADGLAENQLIIESTKEAKQGVLVEKNSAEENSEVGFTENKNGEDYEGKEFEQETPRDEYIIENSQEEQGSGPLQSMPLLNDEPDTSDDAQGSEPITDQDFEVQKSRGENQDLSALLREQEPPSSTNNEVMSESGFDKRTVTSGDTYGSVFQETPIGDTARVSESEKTQEDSKVKEVVENKEMQSMPVITDDGNVNAYAFGQMYVDELSQKRFQEETEVTSTTDEYSNKDNNIV</sequence>
<evidence type="ECO:0000256" key="1">
    <source>
        <dbReference type="SAM" id="MobiDB-lite"/>
    </source>
</evidence>
<feature type="region of interest" description="Disordered" evidence="1">
    <location>
        <begin position="601"/>
        <end position="755"/>
    </location>
</feature>
<feature type="region of interest" description="Disordered" evidence="1">
    <location>
        <begin position="535"/>
        <end position="564"/>
    </location>
</feature>
<evidence type="ECO:0000313" key="2">
    <source>
        <dbReference type="EMBL" id="KAL0271638.1"/>
    </source>
</evidence>
<reference evidence="2" key="1">
    <citation type="journal article" date="2024" name="Gigascience">
        <title>Chromosome-level genome of the poultry shaft louse Menopon gallinae provides insight into the host-switching and adaptive evolution of parasitic lice.</title>
        <authorList>
            <person name="Xu Y."/>
            <person name="Ma L."/>
            <person name="Liu S."/>
            <person name="Liang Y."/>
            <person name="Liu Q."/>
            <person name="He Z."/>
            <person name="Tian L."/>
            <person name="Duan Y."/>
            <person name="Cai W."/>
            <person name="Li H."/>
            <person name="Song F."/>
        </authorList>
    </citation>
    <scope>NUCLEOTIDE SEQUENCE</scope>
    <source>
        <strain evidence="2">Cailab_2023a</strain>
    </source>
</reference>
<comment type="caution">
    <text evidence="2">The sequence shown here is derived from an EMBL/GenBank/DDBJ whole genome shotgun (WGS) entry which is preliminary data.</text>
</comment>
<feature type="compositionally biased region" description="Polar residues" evidence="1">
    <location>
        <begin position="717"/>
        <end position="728"/>
    </location>
</feature>
<dbReference type="EMBL" id="JARGDH010000004">
    <property type="protein sequence ID" value="KAL0271638.1"/>
    <property type="molecule type" value="Genomic_DNA"/>
</dbReference>
<feature type="compositionally biased region" description="Polar residues" evidence="1">
    <location>
        <begin position="698"/>
        <end position="707"/>
    </location>
</feature>
<feature type="region of interest" description="Disordered" evidence="1">
    <location>
        <begin position="791"/>
        <end position="810"/>
    </location>
</feature>
<proteinExistence type="predicted"/>
<name>A0AAW2HQH4_9NEOP</name>
<feature type="compositionally biased region" description="Polar residues" evidence="1">
    <location>
        <begin position="1"/>
        <end position="19"/>
    </location>
</feature>
<feature type="compositionally biased region" description="Basic and acidic residues" evidence="1">
    <location>
        <begin position="617"/>
        <end position="636"/>
    </location>
</feature>
<protein>
    <submittedName>
        <fullName evidence="2">Uncharacterized protein</fullName>
    </submittedName>
</protein>
<feature type="compositionally biased region" description="Polar residues" evidence="1">
    <location>
        <begin position="639"/>
        <end position="650"/>
    </location>
</feature>
<dbReference type="AlphaFoldDB" id="A0AAW2HQH4"/>
<organism evidence="2">
    <name type="scientific">Menopon gallinae</name>
    <name type="common">poultry shaft louse</name>
    <dbReference type="NCBI Taxonomy" id="328185"/>
    <lineage>
        <taxon>Eukaryota</taxon>
        <taxon>Metazoa</taxon>
        <taxon>Ecdysozoa</taxon>
        <taxon>Arthropoda</taxon>
        <taxon>Hexapoda</taxon>
        <taxon>Insecta</taxon>
        <taxon>Pterygota</taxon>
        <taxon>Neoptera</taxon>
        <taxon>Paraneoptera</taxon>
        <taxon>Psocodea</taxon>
        <taxon>Troctomorpha</taxon>
        <taxon>Phthiraptera</taxon>
        <taxon>Amblycera</taxon>
        <taxon>Menoponidae</taxon>
        <taxon>Menopon</taxon>
    </lineage>
</organism>
<feature type="compositionally biased region" description="Polar residues" evidence="1">
    <location>
        <begin position="795"/>
        <end position="810"/>
    </location>
</feature>
<feature type="region of interest" description="Disordered" evidence="1">
    <location>
        <begin position="1"/>
        <end position="25"/>
    </location>
</feature>
<accession>A0AAW2HQH4</accession>